<dbReference type="EMBL" id="JAFLNF010000007">
    <property type="protein sequence ID" value="MBO0346593.1"/>
    <property type="molecule type" value="Genomic_DNA"/>
</dbReference>
<feature type="region of interest" description="Disordered" evidence="1">
    <location>
        <begin position="1"/>
        <end position="61"/>
    </location>
</feature>
<reference evidence="2" key="1">
    <citation type="submission" date="2021-03" db="EMBL/GenBank/DDBJ databases">
        <title>Roseibium sp. CAU 1637 isolated from Incheon.</title>
        <authorList>
            <person name="Kim W."/>
        </authorList>
    </citation>
    <scope>NUCLEOTIDE SEQUENCE</scope>
    <source>
        <strain evidence="2">CAU 1637</strain>
    </source>
</reference>
<name>A0A939ES48_9HYPH</name>
<dbReference type="Proteomes" id="UP000664779">
    <property type="component" value="Unassembled WGS sequence"/>
</dbReference>
<gene>
    <name evidence="2" type="ORF">J0X15_15280</name>
</gene>
<evidence type="ECO:0000313" key="3">
    <source>
        <dbReference type="Proteomes" id="UP000664779"/>
    </source>
</evidence>
<feature type="compositionally biased region" description="Low complexity" evidence="1">
    <location>
        <begin position="1"/>
        <end position="15"/>
    </location>
</feature>
<sequence>MTIKKSSARSAAAKSADLKPTGSDIHPLFLQEHDKETASSVSAAASTPQQEKPPSEQKPHAFRLPGAAIRLYSTGLTMLIFGLSVATGELQAADASASHKRPQVCITDLEAPATMITPAITPDL</sequence>
<organism evidence="2 3">
    <name type="scientific">Roseibium limicola</name>
    <dbReference type="NCBI Taxonomy" id="2816037"/>
    <lineage>
        <taxon>Bacteria</taxon>
        <taxon>Pseudomonadati</taxon>
        <taxon>Pseudomonadota</taxon>
        <taxon>Alphaproteobacteria</taxon>
        <taxon>Hyphomicrobiales</taxon>
        <taxon>Stappiaceae</taxon>
        <taxon>Roseibium</taxon>
    </lineage>
</organism>
<dbReference type="RefSeq" id="WP_206942529.1">
    <property type="nucleotide sequence ID" value="NZ_JAFLNF010000007.1"/>
</dbReference>
<comment type="caution">
    <text evidence="2">The sequence shown here is derived from an EMBL/GenBank/DDBJ whole genome shotgun (WGS) entry which is preliminary data.</text>
</comment>
<evidence type="ECO:0000256" key="1">
    <source>
        <dbReference type="SAM" id="MobiDB-lite"/>
    </source>
</evidence>
<proteinExistence type="predicted"/>
<dbReference type="AlphaFoldDB" id="A0A939ES48"/>
<accession>A0A939ES48</accession>
<evidence type="ECO:0000313" key="2">
    <source>
        <dbReference type="EMBL" id="MBO0346593.1"/>
    </source>
</evidence>
<keyword evidence="3" id="KW-1185">Reference proteome</keyword>
<protein>
    <submittedName>
        <fullName evidence="2">Uncharacterized protein</fullName>
    </submittedName>
</protein>
<feature type="compositionally biased region" description="Low complexity" evidence="1">
    <location>
        <begin position="38"/>
        <end position="52"/>
    </location>
</feature>